<reference evidence="1" key="2">
    <citation type="journal article" date="2015" name="Data Brief">
        <title>Shoot transcriptome of the giant reed, Arundo donax.</title>
        <authorList>
            <person name="Barrero R.A."/>
            <person name="Guerrero F.D."/>
            <person name="Moolhuijzen P."/>
            <person name="Goolsby J.A."/>
            <person name="Tidwell J."/>
            <person name="Bellgard S.E."/>
            <person name="Bellgard M.I."/>
        </authorList>
    </citation>
    <scope>NUCLEOTIDE SEQUENCE</scope>
    <source>
        <tissue evidence="1">Shoot tissue taken approximately 20 cm above the soil surface</tissue>
    </source>
</reference>
<protein>
    <submittedName>
        <fullName evidence="1">Uncharacterized protein</fullName>
    </submittedName>
</protein>
<proteinExistence type="predicted"/>
<sequence>MEREQWNRQMLISPSRLAFCYIEMVGVGLCLCGLIDM</sequence>
<dbReference type="AlphaFoldDB" id="A0A0A9CGH3"/>
<organism evidence="1">
    <name type="scientific">Arundo donax</name>
    <name type="common">Giant reed</name>
    <name type="synonym">Donax arundinaceus</name>
    <dbReference type="NCBI Taxonomy" id="35708"/>
    <lineage>
        <taxon>Eukaryota</taxon>
        <taxon>Viridiplantae</taxon>
        <taxon>Streptophyta</taxon>
        <taxon>Embryophyta</taxon>
        <taxon>Tracheophyta</taxon>
        <taxon>Spermatophyta</taxon>
        <taxon>Magnoliopsida</taxon>
        <taxon>Liliopsida</taxon>
        <taxon>Poales</taxon>
        <taxon>Poaceae</taxon>
        <taxon>PACMAD clade</taxon>
        <taxon>Arundinoideae</taxon>
        <taxon>Arundineae</taxon>
        <taxon>Arundo</taxon>
    </lineage>
</organism>
<name>A0A0A9CGH3_ARUDO</name>
<dbReference type="EMBL" id="GBRH01224342">
    <property type="protein sequence ID" value="JAD73553.1"/>
    <property type="molecule type" value="Transcribed_RNA"/>
</dbReference>
<reference evidence="1" key="1">
    <citation type="submission" date="2014-09" db="EMBL/GenBank/DDBJ databases">
        <authorList>
            <person name="Magalhaes I.L.F."/>
            <person name="Oliveira U."/>
            <person name="Santos F.R."/>
            <person name="Vidigal T.H.D.A."/>
            <person name="Brescovit A.D."/>
            <person name="Santos A.J."/>
        </authorList>
    </citation>
    <scope>NUCLEOTIDE SEQUENCE</scope>
    <source>
        <tissue evidence="1">Shoot tissue taken approximately 20 cm above the soil surface</tissue>
    </source>
</reference>
<accession>A0A0A9CGH3</accession>
<evidence type="ECO:0000313" key="1">
    <source>
        <dbReference type="EMBL" id="JAD73553.1"/>
    </source>
</evidence>